<dbReference type="STRING" id="1469144.LI90_3942"/>
<gene>
    <name evidence="1" type="ORF">LI90_3942</name>
</gene>
<accession>A0A132MYJ4</accession>
<dbReference type="PATRIC" id="fig|1469144.10.peg.4224"/>
<evidence type="ECO:0000313" key="2">
    <source>
        <dbReference type="Proteomes" id="UP000070188"/>
    </source>
</evidence>
<evidence type="ECO:0000313" key="1">
    <source>
        <dbReference type="EMBL" id="KWX02893.1"/>
    </source>
</evidence>
<organism evidence="1 2">
    <name type="scientific">Carbonactinospora thermoautotrophica</name>
    <dbReference type="NCBI Taxonomy" id="1469144"/>
    <lineage>
        <taxon>Bacteria</taxon>
        <taxon>Bacillati</taxon>
        <taxon>Actinomycetota</taxon>
        <taxon>Actinomycetes</taxon>
        <taxon>Kitasatosporales</taxon>
        <taxon>Carbonactinosporaceae</taxon>
        <taxon>Carbonactinospora</taxon>
    </lineage>
</organism>
<name>A0A132MYJ4_9ACTN</name>
<dbReference type="AlphaFoldDB" id="A0A132MYJ4"/>
<proteinExistence type="predicted"/>
<keyword evidence="2" id="KW-1185">Reference proteome</keyword>
<dbReference type="Proteomes" id="UP000070188">
    <property type="component" value="Unassembled WGS sequence"/>
</dbReference>
<comment type="caution">
    <text evidence="1">The sequence shown here is derived from an EMBL/GenBank/DDBJ whole genome shotgun (WGS) entry which is preliminary data.</text>
</comment>
<protein>
    <submittedName>
        <fullName evidence="1">Tetratricopeptide TPR_2</fullName>
    </submittedName>
</protein>
<sequence length="99" mass="10679">MAAIVLSRPLGKTVAVEELWGGQAQDSPLLIPADHGMDAPWTLAGTVRIVEDWLLGGLMDRREFLAISGSALTTAGWDYLGLESTGWRLLSARTRSGTR</sequence>
<reference evidence="2" key="1">
    <citation type="submission" date="2015-04" db="EMBL/GenBank/DDBJ databases">
        <title>Physiological reanalysis, assessment of diazotrophy, and genome sequences of multiple isolates of Streptomyces thermoautotrophicus.</title>
        <authorList>
            <person name="MacKellar D.C."/>
            <person name="Lieber L."/>
            <person name="Norman J."/>
            <person name="Bolger A."/>
            <person name="Tobin C."/>
            <person name="Murray J.W."/>
            <person name="Chang R."/>
            <person name="Ford T."/>
            <person name="Nguyen P.Q."/>
            <person name="Woodward J."/>
            <person name="Permingeat H."/>
            <person name="Joshi N.S."/>
            <person name="Silver P.A."/>
            <person name="Usadel B."/>
            <person name="Rutherford A.W."/>
            <person name="Friesen M."/>
            <person name="Prell J."/>
        </authorList>
    </citation>
    <scope>NUCLEOTIDE SEQUENCE [LARGE SCALE GENOMIC DNA]</scope>
    <source>
        <strain evidence="2">H1</strain>
    </source>
</reference>
<dbReference type="EMBL" id="LAXD01000001">
    <property type="protein sequence ID" value="KWX02893.1"/>
    <property type="molecule type" value="Genomic_DNA"/>
</dbReference>